<keyword evidence="1" id="KW-0472">Membrane</keyword>
<dbReference type="Proteomes" id="UP000476332">
    <property type="component" value="Unassembled WGS sequence"/>
</dbReference>
<name>A0A6L9MIS1_9HYPH</name>
<evidence type="ECO:0000256" key="1">
    <source>
        <dbReference type="SAM" id="Phobius"/>
    </source>
</evidence>
<evidence type="ECO:0000313" key="4">
    <source>
        <dbReference type="Proteomes" id="UP000476332"/>
    </source>
</evidence>
<keyword evidence="1" id="KW-0812">Transmembrane</keyword>
<dbReference type="SUPFAM" id="SSF53756">
    <property type="entry name" value="UDP-Glycosyltransferase/glycogen phosphorylase"/>
    <property type="match status" value="1"/>
</dbReference>
<dbReference type="InterPro" id="IPR007235">
    <property type="entry name" value="Glyco_trans_28_C"/>
</dbReference>
<dbReference type="EMBL" id="JAAAMJ010000008">
    <property type="protein sequence ID" value="NDV87536.1"/>
    <property type="molecule type" value="Genomic_DNA"/>
</dbReference>
<proteinExistence type="predicted"/>
<dbReference type="GO" id="GO:0016758">
    <property type="term" value="F:hexosyltransferase activity"/>
    <property type="evidence" value="ECO:0007669"/>
    <property type="project" value="InterPro"/>
</dbReference>
<evidence type="ECO:0000259" key="2">
    <source>
        <dbReference type="Pfam" id="PF04101"/>
    </source>
</evidence>
<feature type="domain" description="Glycosyl transferase family 28 C-terminal" evidence="2">
    <location>
        <begin position="213"/>
        <end position="350"/>
    </location>
</feature>
<feature type="transmembrane region" description="Helical" evidence="1">
    <location>
        <begin position="21"/>
        <end position="43"/>
    </location>
</feature>
<organism evidence="3 4">
    <name type="scientific">Aurantimonas aggregata</name>
    <dbReference type="NCBI Taxonomy" id="2047720"/>
    <lineage>
        <taxon>Bacteria</taxon>
        <taxon>Pseudomonadati</taxon>
        <taxon>Pseudomonadota</taxon>
        <taxon>Alphaproteobacteria</taxon>
        <taxon>Hyphomicrobiales</taxon>
        <taxon>Aurantimonadaceae</taxon>
        <taxon>Aurantimonas</taxon>
    </lineage>
</organism>
<dbReference type="PANTHER" id="PTHR21015:SF28">
    <property type="entry name" value="SLL1722 PROTEIN"/>
    <property type="match status" value="1"/>
</dbReference>
<keyword evidence="1" id="KW-1133">Transmembrane helix</keyword>
<dbReference type="PANTHER" id="PTHR21015">
    <property type="entry name" value="UDP-N-ACETYLGLUCOSAMINE--N-ACETYLMURAMYL-(PENTAPEPTIDE) PYROPHOSPHORYL-UNDECAPRENOL N-ACETYLGLUCOSAMINE TRANSFERASE 1"/>
    <property type="match status" value="1"/>
</dbReference>
<accession>A0A6L9MIS1</accession>
<keyword evidence="3" id="KW-0808">Transferase</keyword>
<keyword evidence="4" id="KW-1185">Reference proteome</keyword>
<evidence type="ECO:0000313" key="3">
    <source>
        <dbReference type="EMBL" id="NDV87536.1"/>
    </source>
</evidence>
<dbReference type="AlphaFoldDB" id="A0A6L9MIS1"/>
<sequence>MRVLFHVQHLLGVGHLRRAELLVAAMAARGIAVTVALGGMPVAEMPFAGAEIAQLPPTRLDGANFKVLYDGDGNPITDAWRDARRDALLDLYERLQPDIVLMEMFPFGRWRFRFELEPLLARAARDRPRVKCVASVRDILVETKHPERAARGAEIARDHLDAVLVHSDPALFTFDETYPHAASLADRIHYTGYVTEAGDRQRGAQTGDVIVSAGGGAAAGALMATAMAARPQTALADRVWRFFTGPRCPEDVFQALRSQADERTIVERFDPQFQARLDGCALSISQAGYNTVMNLLRAEAPAVVVPYAEGDETEQEHRAKRMEALGLLAVVPETALSPETLAAAIRTALAGSAGPRPAIDLDGAAHAARMLEALAQGALGTAPVADEGSLKGLKSA</sequence>
<comment type="caution">
    <text evidence="3">The sequence shown here is derived from an EMBL/GenBank/DDBJ whole genome shotgun (WGS) entry which is preliminary data.</text>
</comment>
<dbReference type="Pfam" id="PF04101">
    <property type="entry name" value="Glyco_tran_28_C"/>
    <property type="match status" value="1"/>
</dbReference>
<dbReference type="Gene3D" id="3.40.50.2000">
    <property type="entry name" value="Glycogen Phosphorylase B"/>
    <property type="match status" value="1"/>
</dbReference>
<reference evidence="3 4" key="1">
    <citation type="submission" date="2020-01" db="EMBL/GenBank/DDBJ databases">
        <title>Genomes of bacteria type strains.</title>
        <authorList>
            <person name="Chen J."/>
            <person name="Zhu S."/>
            <person name="Chen J."/>
        </authorList>
    </citation>
    <scope>NUCLEOTIDE SEQUENCE [LARGE SCALE GENOMIC DNA]</scope>
    <source>
        <strain evidence="3 4">KCTC 52919</strain>
    </source>
</reference>
<protein>
    <submittedName>
        <fullName evidence="3">Glycosyl transferase</fullName>
    </submittedName>
</protein>
<gene>
    <name evidence="3" type="ORF">GTW51_12585</name>
</gene>
<dbReference type="RefSeq" id="WP_163044280.1">
    <property type="nucleotide sequence ID" value="NZ_JAAAMJ010000008.1"/>
</dbReference>